<dbReference type="EMBL" id="JBHTOJ010000017">
    <property type="protein sequence ID" value="MFD1420891.1"/>
    <property type="molecule type" value="Genomic_DNA"/>
</dbReference>
<name>A0ABW4C079_9LACO</name>
<protein>
    <recommendedName>
        <fullName evidence="3">RES domain-containing protein</fullName>
    </recommendedName>
</protein>
<proteinExistence type="predicted"/>
<sequence>MTTDKFQNPKNPVTYLSSLEHKVTYQGIGAARTATQLQQSSNFMNSDKAKRMLANSDGLSKAVKWQNDLSGLMHTSMEDYINIESALTANNKFPTIPMNTFNKDMRYLEKFSPQNIGLTQFDSPFSSLAKSYQTPRIPSLADLTKKVSKISPNYGGLSDAMNHLNYKSAIFTRNPLAYTTSESISRRMAKNVLGVQYNRQTRDKWGKIIDSNYVNHPSFNASLNAVVEKNTNKEINDYTPNEQLSVAATEDLLKNKIAGAPSLKLSSEELYKLQSFLSRTPALALNNETARKLYNYYSSVKVEKQYIKDRLFHGRSRSLFKRKTPFVQDELESTAPWGLPSQGRFNIANQNLYYASDDMDSLASELKLQDGEVFDAIEFETNEKLGVLDLTNGDQNILSFCLQKVSSGSNARVEYQIPGFITQCLQCNKDIQVIKIKSAVSDTATNYIFLNPSFRDYMNQDNVNFHLSRK</sequence>
<reference evidence="2" key="1">
    <citation type="journal article" date="2019" name="Int. J. Syst. Evol. Microbiol.">
        <title>The Global Catalogue of Microorganisms (GCM) 10K type strain sequencing project: providing services to taxonomists for standard genome sequencing and annotation.</title>
        <authorList>
            <consortium name="The Broad Institute Genomics Platform"/>
            <consortium name="The Broad Institute Genome Sequencing Center for Infectious Disease"/>
            <person name="Wu L."/>
            <person name="Ma J."/>
        </authorList>
    </citation>
    <scope>NUCLEOTIDE SEQUENCE [LARGE SCALE GENOMIC DNA]</scope>
    <source>
        <strain evidence="2">CCM 8931</strain>
    </source>
</reference>
<dbReference type="RefSeq" id="WP_137634355.1">
    <property type="nucleotide sequence ID" value="NZ_BJDL01000009.1"/>
</dbReference>
<evidence type="ECO:0008006" key="3">
    <source>
        <dbReference type="Google" id="ProtNLM"/>
    </source>
</evidence>
<keyword evidence="2" id="KW-1185">Reference proteome</keyword>
<gene>
    <name evidence="1" type="ORF">ACFQ5L_07975</name>
</gene>
<comment type="caution">
    <text evidence="1">The sequence shown here is derived from an EMBL/GenBank/DDBJ whole genome shotgun (WGS) entry which is preliminary data.</text>
</comment>
<evidence type="ECO:0000313" key="1">
    <source>
        <dbReference type="EMBL" id="MFD1420891.1"/>
    </source>
</evidence>
<evidence type="ECO:0000313" key="2">
    <source>
        <dbReference type="Proteomes" id="UP001597188"/>
    </source>
</evidence>
<organism evidence="1 2">
    <name type="scientific">Lactiplantibacillus songbeiensis</name>
    <dbReference type="NCBI Taxonomy" id="2559920"/>
    <lineage>
        <taxon>Bacteria</taxon>
        <taxon>Bacillati</taxon>
        <taxon>Bacillota</taxon>
        <taxon>Bacilli</taxon>
        <taxon>Lactobacillales</taxon>
        <taxon>Lactobacillaceae</taxon>
        <taxon>Lactiplantibacillus</taxon>
    </lineage>
</organism>
<accession>A0ABW4C079</accession>
<dbReference type="Proteomes" id="UP001597188">
    <property type="component" value="Unassembled WGS sequence"/>
</dbReference>